<keyword evidence="3" id="KW-1185">Reference proteome</keyword>
<organism evidence="2 3">
    <name type="scientific">Exserohilum turcicum (strain 28A)</name>
    <name type="common">Northern leaf blight fungus</name>
    <name type="synonym">Setosphaeria turcica</name>
    <dbReference type="NCBI Taxonomy" id="671987"/>
    <lineage>
        <taxon>Eukaryota</taxon>
        <taxon>Fungi</taxon>
        <taxon>Dikarya</taxon>
        <taxon>Ascomycota</taxon>
        <taxon>Pezizomycotina</taxon>
        <taxon>Dothideomycetes</taxon>
        <taxon>Pleosporomycetidae</taxon>
        <taxon>Pleosporales</taxon>
        <taxon>Pleosporineae</taxon>
        <taxon>Pleosporaceae</taxon>
        <taxon>Exserohilum</taxon>
    </lineage>
</organism>
<feature type="region of interest" description="Disordered" evidence="1">
    <location>
        <begin position="1"/>
        <end position="32"/>
    </location>
</feature>
<sequence length="61" mass="6375">MHACAQRSTYVGQQGQAKPATPPKDKVGDKAGLQAATRTWTTQSNGPRGVLAATTCLALYT</sequence>
<dbReference type="AlphaFoldDB" id="R0KAP7"/>
<reference evidence="2 3" key="2">
    <citation type="journal article" date="2013" name="PLoS Genet.">
        <title>Comparative genome structure, secondary metabolite, and effector coding capacity across Cochliobolus pathogens.</title>
        <authorList>
            <person name="Condon B.J."/>
            <person name="Leng Y."/>
            <person name="Wu D."/>
            <person name="Bushley K.E."/>
            <person name="Ohm R.A."/>
            <person name="Otillar R."/>
            <person name="Martin J."/>
            <person name="Schackwitz W."/>
            <person name="Grimwood J."/>
            <person name="MohdZainudin N."/>
            <person name="Xue C."/>
            <person name="Wang R."/>
            <person name="Manning V.A."/>
            <person name="Dhillon B."/>
            <person name="Tu Z.J."/>
            <person name="Steffenson B.J."/>
            <person name="Salamov A."/>
            <person name="Sun H."/>
            <person name="Lowry S."/>
            <person name="LaButti K."/>
            <person name="Han J."/>
            <person name="Copeland A."/>
            <person name="Lindquist E."/>
            <person name="Barry K."/>
            <person name="Schmutz J."/>
            <person name="Baker S.E."/>
            <person name="Ciuffetti L.M."/>
            <person name="Grigoriev I.V."/>
            <person name="Zhong S."/>
            <person name="Turgeon B.G."/>
        </authorList>
    </citation>
    <scope>NUCLEOTIDE SEQUENCE [LARGE SCALE GENOMIC DNA]</scope>
    <source>
        <strain evidence="3">28A</strain>
    </source>
</reference>
<dbReference type="EMBL" id="KB908592">
    <property type="protein sequence ID" value="EOA86499.1"/>
    <property type="molecule type" value="Genomic_DNA"/>
</dbReference>
<evidence type="ECO:0000313" key="2">
    <source>
        <dbReference type="EMBL" id="EOA86499.1"/>
    </source>
</evidence>
<feature type="compositionally biased region" description="Polar residues" evidence="1">
    <location>
        <begin position="1"/>
        <end position="16"/>
    </location>
</feature>
<name>R0KAP7_EXST2</name>
<evidence type="ECO:0000313" key="3">
    <source>
        <dbReference type="Proteomes" id="UP000016935"/>
    </source>
</evidence>
<evidence type="ECO:0000256" key="1">
    <source>
        <dbReference type="SAM" id="MobiDB-lite"/>
    </source>
</evidence>
<dbReference type="Proteomes" id="UP000016935">
    <property type="component" value="Unassembled WGS sequence"/>
</dbReference>
<dbReference type="GeneID" id="19398529"/>
<gene>
    <name evidence="2" type="ORF">SETTUDRAFT_162773</name>
</gene>
<dbReference type="HOGENOM" id="CLU_2924174_0_0_1"/>
<protein>
    <submittedName>
        <fullName evidence="2">Uncharacterized protein</fullName>
    </submittedName>
</protein>
<proteinExistence type="predicted"/>
<dbReference type="RefSeq" id="XP_008025179.1">
    <property type="nucleotide sequence ID" value="XM_008026988.1"/>
</dbReference>
<accession>R0KAP7</accession>
<reference evidence="2 3" key="1">
    <citation type="journal article" date="2012" name="PLoS Pathog.">
        <title>Diverse lifestyles and strategies of plant pathogenesis encoded in the genomes of eighteen Dothideomycetes fungi.</title>
        <authorList>
            <person name="Ohm R.A."/>
            <person name="Feau N."/>
            <person name="Henrissat B."/>
            <person name="Schoch C.L."/>
            <person name="Horwitz B.A."/>
            <person name="Barry K.W."/>
            <person name="Condon B.J."/>
            <person name="Copeland A.C."/>
            <person name="Dhillon B."/>
            <person name="Glaser F."/>
            <person name="Hesse C.N."/>
            <person name="Kosti I."/>
            <person name="LaButti K."/>
            <person name="Lindquist E.A."/>
            <person name="Lucas S."/>
            <person name="Salamov A.A."/>
            <person name="Bradshaw R.E."/>
            <person name="Ciuffetti L."/>
            <person name="Hamelin R.C."/>
            <person name="Kema G.H.J."/>
            <person name="Lawrence C."/>
            <person name="Scott J.A."/>
            <person name="Spatafora J.W."/>
            <person name="Turgeon B.G."/>
            <person name="de Wit P.J.G.M."/>
            <person name="Zhong S."/>
            <person name="Goodwin S.B."/>
            <person name="Grigoriev I.V."/>
        </authorList>
    </citation>
    <scope>NUCLEOTIDE SEQUENCE [LARGE SCALE GENOMIC DNA]</scope>
    <source>
        <strain evidence="3">28A</strain>
    </source>
</reference>